<evidence type="ECO:0000259" key="8">
    <source>
        <dbReference type="PROSITE" id="PS50110"/>
    </source>
</evidence>
<keyword evidence="5" id="KW-0804">Transcription</keyword>
<dbReference type="RefSeq" id="WP_088874573.1">
    <property type="nucleotide sequence ID" value="NZ_CP022112.1"/>
</dbReference>
<proteinExistence type="predicted"/>
<dbReference type="InterPro" id="IPR039420">
    <property type="entry name" value="WalR-like"/>
</dbReference>
<dbReference type="Pfam" id="PF00072">
    <property type="entry name" value="Response_reg"/>
    <property type="match status" value="1"/>
</dbReference>
<dbReference type="SMART" id="SM00862">
    <property type="entry name" value="Trans_reg_C"/>
    <property type="match status" value="1"/>
</dbReference>
<evidence type="ECO:0000256" key="1">
    <source>
        <dbReference type="ARBA" id="ARBA00022553"/>
    </source>
</evidence>
<keyword evidence="3" id="KW-0805">Transcription regulation</keyword>
<dbReference type="CDD" id="cd00383">
    <property type="entry name" value="trans_reg_C"/>
    <property type="match status" value="1"/>
</dbReference>
<dbReference type="SMART" id="SM00448">
    <property type="entry name" value="REC"/>
    <property type="match status" value="1"/>
</dbReference>
<dbReference type="FunFam" id="1.10.10.10:FF:000005">
    <property type="entry name" value="Two-component system response regulator"/>
    <property type="match status" value="1"/>
</dbReference>
<dbReference type="Proteomes" id="UP000197153">
    <property type="component" value="Chromosome 3"/>
</dbReference>
<dbReference type="InterPro" id="IPR011006">
    <property type="entry name" value="CheY-like_superfamily"/>
</dbReference>
<dbReference type="PANTHER" id="PTHR48111:SF76">
    <property type="entry name" value="TWO-COMPONENT RESPONSE REGULATOR"/>
    <property type="match status" value="1"/>
</dbReference>
<evidence type="ECO:0000256" key="2">
    <source>
        <dbReference type="ARBA" id="ARBA00023012"/>
    </source>
</evidence>
<dbReference type="PROSITE" id="PS51755">
    <property type="entry name" value="OMPR_PHOB"/>
    <property type="match status" value="1"/>
</dbReference>
<dbReference type="Gene3D" id="3.40.50.2300">
    <property type="match status" value="1"/>
</dbReference>
<dbReference type="GO" id="GO:0000976">
    <property type="term" value="F:transcription cis-regulatory region binding"/>
    <property type="evidence" value="ECO:0007669"/>
    <property type="project" value="TreeGrafter"/>
</dbReference>
<evidence type="ECO:0000256" key="4">
    <source>
        <dbReference type="ARBA" id="ARBA00023125"/>
    </source>
</evidence>
<evidence type="ECO:0000256" key="3">
    <source>
        <dbReference type="ARBA" id="ARBA00023015"/>
    </source>
</evidence>
<dbReference type="PROSITE" id="PS50110">
    <property type="entry name" value="RESPONSE_REGULATORY"/>
    <property type="match status" value="1"/>
</dbReference>
<dbReference type="InterPro" id="IPR036388">
    <property type="entry name" value="WH-like_DNA-bd_sf"/>
</dbReference>
<keyword evidence="11" id="KW-1185">Reference proteome</keyword>
<feature type="modified residue" description="4-aspartylphosphate" evidence="6">
    <location>
        <position position="52"/>
    </location>
</feature>
<dbReference type="Gene3D" id="1.10.10.10">
    <property type="entry name" value="Winged helix-like DNA-binding domain superfamily/Winged helix DNA-binding domain"/>
    <property type="match status" value="1"/>
</dbReference>
<evidence type="ECO:0000256" key="5">
    <source>
        <dbReference type="ARBA" id="ARBA00023163"/>
    </source>
</evidence>
<dbReference type="PANTHER" id="PTHR48111">
    <property type="entry name" value="REGULATOR OF RPOS"/>
    <property type="match status" value="1"/>
</dbReference>
<protein>
    <submittedName>
        <fullName evidence="10">DNA-binding response regulator</fullName>
    </submittedName>
</protein>
<dbReference type="KEGG" id="nao:Y958_24720"/>
<feature type="domain" description="Response regulatory" evidence="8">
    <location>
        <begin position="3"/>
        <end position="117"/>
    </location>
</feature>
<dbReference type="Pfam" id="PF00486">
    <property type="entry name" value="Trans_reg_C"/>
    <property type="match status" value="1"/>
</dbReference>
<dbReference type="GO" id="GO:0005829">
    <property type="term" value="C:cytosol"/>
    <property type="evidence" value="ECO:0007669"/>
    <property type="project" value="TreeGrafter"/>
</dbReference>
<dbReference type="Gene3D" id="6.10.250.690">
    <property type="match status" value="1"/>
</dbReference>
<evidence type="ECO:0000256" key="6">
    <source>
        <dbReference type="PROSITE-ProRule" id="PRU00169"/>
    </source>
</evidence>
<dbReference type="InterPro" id="IPR001867">
    <property type="entry name" value="OmpR/PhoB-type_DNA-bd"/>
</dbReference>
<keyword evidence="4 7" id="KW-0238">DNA-binding</keyword>
<dbReference type="AlphaFoldDB" id="A0A248JZZ3"/>
<dbReference type="GO" id="GO:0032993">
    <property type="term" value="C:protein-DNA complex"/>
    <property type="evidence" value="ECO:0007669"/>
    <property type="project" value="TreeGrafter"/>
</dbReference>
<dbReference type="SUPFAM" id="SSF52172">
    <property type="entry name" value="CheY-like"/>
    <property type="match status" value="1"/>
</dbReference>
<keyword evidence="2" id="KW-0902">Two-component regulatory system</keyword>
<evidence type="ECO:0000313" key="10">
    <source>
        <dbReference type="EMBL" id="ASG24129.1"/>
    </source>
</evidence>
<feature type="domain" description="OmpR/PhoB-type" evidence="9">
    <location>
        <begin position="126"/>
        <end position="224"/>
    </location>
</feature>
<name>A0A248JZZ3_9PROT</name>
<dbReference type="GO" id="GO:0000156">
    <property type="term" value="F:phosphorelay response regulator activity"/>
    <property type="evidence" value="ECO:0007669"/>
    <property type="project" value="TreeGrafter"/>
</dbReference>
<evidence type="ECO:0000313" key="11">
    <source>
        <dbReference type="Proteomes" id="UP000197153"/>
    </source>
</evidence>
<evidence type="ECO:0000256" key="7">
    <source>
        <dbReference type="PROSITE-ProRule" id="PRU01091"/>
    </source>
</evidence>
<dbReference type="EMBL" id="CP022112">
    <property type="protein sequence ID" value="ASG24129.1"/>
    <property type="molecule type" value="Genomic_DNA"/>
</dbReference>
<evidence type="ECO:0000259" key="9">
    <source>
        <dbReference type="PROSITE" id="PS51755"/>
    </source>
</evidence>
<dbReference type="InterPro" id="IPR001789">
    <property type="entry name" value="Sig_transdc_resp-reg_receiver"/>
</dbReference>
<dbReference type="GO" id="GO:0006355">
    <property type="term" value="P:regulation of DNA-templated transcription"/>
    <property type="evidence" value="ECO:0007669"/>
    <property type="project" value="InterPro"/>
</dbReference>
<sequence length="226" mass="25112">MPRILVIEDEERTAREIVDALKAEGYAVDLRADGPAGLAAARGGHYDAITLDRLLPGLDGLTLLADLRREGVTTPVLVVSALDGVDDKVRGLRAGGDDYLTKPFALAELVARVMALARRRADKPAGTLLQAGPLVMDLMNRRATRGARDLDLTPREFRLLEYFVRNAEQTLTRSMLYQAVWEYSFDPGTNVIDVHIGRLRRKVDWDNEDPMIRTVRGGGWRLHAPD</sequence>
<gene>
    <name evidence="10" type="ORF">Y958_24720</name>
</gene>
<organism evidence="10 11">
    <name type="scientific">Nitrospirillum viridazoti CBAmc</name>
    <dbReference type="NCBI Taxonomy" id="1441467"/>
    <lineage>
        <taxon>Bacteria</taxon>
        <taxon>Pseudomonadati</taxon>
        <taxon>Pseudomonadota</taxon>
        <taxon>Alphaproteobacteria</taxon>
        <taxon>Rhodospirillales</taxon>
        <taxon>Azospirillaceae</taxon>
        <taxon>Nitrospirillum</taxon>
        <taxon>Nitrospirillum viridazoti</taxon>
    </lineage>
</organism>
<feature type="DNA-binding region" description="OmpR/PhoB-type" evidence="7">
    <location>
        <begin position="126"/>
        <end position="224"/>
    </location>
</feature>
<accession>A0A248JZZ3</accession>
<reference evidence="10 11" key="1">
    <citation type="submission" date="2017-06" db="EMBL/GenBank/DDBJ databases">
        <title>Complete genome sequence of Nitrospirillum amazonense strain CBAmC, an endophytic nitrogen-fixing and plant growth-promoting bacterium, isolated from sugarcane.</title>
        <authorList>
            <person name="Schwab S."/>
            <person name="dos Santos Teixeira K.R."/>
            <person name="Simoes Araujo J.L."/>
            <person name="Soares Vidal M."/>
            <person name="Borges de Freitas H.R."/>
            <person name="Rivello Crivelaro A.L."/>
            <person name="Bueno de Camargo Nunes A."/>
            <person name="dos Santos C.M."/>
            <person name="Palmeira da Silva Rosa D."/>
            <person name="da Silva Padilha D."/>
            <person name="da Silva E."/>
            <person name="Araujo Terra L."/>
            <person name="Soares Mendes V."/>
            <person name="Farinelli L."/>
            <person name="Magalhaes Cruz L."/>
            <person name="Baldani J.I."/>
        </authorList>
    </citation>
    <scope>NUCLEOTIDE SEQUENCE [LARGE SCALE GENOMIC DNA]</scope>
    <source>
        <strain evidence="10 11">CBAmC</strain>
    </source>
</reference>
<keyword evidence="1 6" id="KW-0597">Phosphoprotein</keyword>